<dbReference type="InterPro" id="IPR011105">
    <property type="entry name" value="Cell_wall_hydrolase_SleB"/>
</dbReference>
<evidence type="ECO:0000313" key="3">
    <source>
        <dbReference type="Proteomes" id="UP000236884"/>
    </source>
</evidence>
<proteinExistence type="predicted"/>
<evidence type="ECO:0000313" key="2">
    <source>
        <dbReference type="EMBL" id="BAT58278.1"/>
    </source>
</evidence>
<sequence length="408" mass="44766">MPRYHRALRPRRLAKVAPLCLGALFFLTGATRIGYQDIASLMAQQPHVAERARERIFGASRGAFFATFSFARPLGTHGAEVDVNQIARFDASGNPSGVNRLGKGDLQVPRIQIQILAELLKEDSQALEPENDDAKNIEASLDWKPFDRYDPAMVLDPNQHAQPEAVASADSESPEAREEQRLVYFSAAPTLASVGGLEGWGAEGAPIIEGIPAVAVATATPAAEPAILRIPDNEPSITARPLQSPADRLKLVGLGRAKAEKCLATAIYFEARSEPVRGQVAVAQVIINRAFSGYYPDDICGVVYQNKHRHLSCQFTFACDGIPDVVTEPEHWARAQRIATASLDGKVWLDDVGLATHYHASYVYPYWVRSMRKLKKIGLHTFYRPRKWGEDAAPTWTSDEAAALLAKM</sequence>
<dbReference type="Pfam" id="PF07486">
    <property type="entry name" value="Hydrolase_2"/>
    <property type="match status" value="1"/>
</dbReference>
<reference evidence="2 3" key="1">
    <citation type="submission" date="2015-08" db="EMBL/GenBank/DDBJ databases">
        <title>Investigation of the bacterial diversity of lava forest soil.</title>
        <authorList>
            <person name="Lee J.S."/>
        </authorList>
    </citation>
    <scope>NUCLEOTIDE SEQUENCE [LARGE SCALE GENOMIC DNA]</scope>
    <source>
        <strain evidence="2 3">GJW-30</strain>
    </source>
</reference>
<keyword evidence="3" id="KW-1185">Reference proteome</keyword>
<evidence type="ECO:0000259" key="1">
    <source>
        <dbReference type="Pfam" id="PF07486"/>
    </source>
</evidence>
<dbReference type="GO" id="GO:0016787">
    <property type="term" value="F:hydrolase activity"/>
    <property type="evidence" value="ECO:0007669"/>
    <property type="project" value="InterPro"/>
</dbReference>
<protein>
    <submittedName>
        <fullName evidence="2">Spore cortex-lytic enzyme</fullName>
    </submittedName>
</protein>
<feature type="domain" description="Cell wall hydrolase SleB" evidence="1">
    <location>
        <begin position="273"/>
        <end position="383"/>
    </location>
</feature>
<dbReference type="Gene3D" id="1.10.10.2520">
    <property type="entry name" value="Cell wall hydrolase SleB, domain 1"/>
    <property type="match status" value="1"/>
</dbReference>
<dbReference type="EMBL" id="AP014946">
    <property type="protein sequence ID" value="BAT58278.1"/>
    <property type="molecule type" value="Genomic_DNA"/>
</dbReference>
<gene>
    <name evidence="2" type="primary">sleB</name>
    <name evidence="2" type="ORF">GJW-30_1_00802</name>
</gene>
<name>A0A0S3PQR3_9BRAD</name>
<dbReference type="KEGG" id="vgo:GJW-30_1_00802"/>
<organism evidence="2 3">
    <name type="scientific">Variibacter gotjawalensis</name>
    <dbReference type="NCBI Taxonomy" id="1333996"/>
    <lineage>
        <taxon>Bacteria</taxon>
        <taxon>Pseudomonadati</taxon>
        <taxon>Pseudomonadota</taxon>
        <taxon>Alphaproteobacteria</taxon>
        <taxon>Hyphomicrobiales</taxon>
        <taxon>Nitrobacteraceae</taxon>
        <taxon>Variibacter</taxon>
    </lineage>
</organism>
<accession>A0A0S3PQR3</accession>
<dbReference type="AlphaFoldDB" id="A0A0S3PQR3"/>
<dbReference type="RefSeq" id="WP_096351931.1">
    <property type="nucleotide sequence ID" value="NZ_AP014946.1"/>
</dbReference>
<dbReference type="InterPro" id="IPR042047">
    <property type="entry name" value="SleB_dom1"/>
</dbReference>
<dbReference type="Proteomes" id="UP000236884">
    <property type="component" value="Chromosome"/>
</dbReference>
<dbReference type="OrthoDB" id="9785345at2"/>